<sequence length="82" mass="9002">MGCLLARSTASKLETALTRTDRLLVSQSGRMAYMLCSTLTSNCRMSDCTIDWATATSSSDDRLLLPAHWLNPAPSNAEYTWA</sequence>
<gene>
    <name evidence="1" type="ORF">BpHYR1_020157</name>
</gene>
<protein>
    <submittedName>
        <fullName evidence="1">Uncharacterized protein</fullName>
    </submittedName>
</protein>
<accession>A0A3M7PXN8</accession>
<evidence type="ECO:0000313" key="2">
    <source>
        <dbReference type="Proteomes" id="UP000276133"/>
    </source>
</evidence>
<dbReference type="Proteomes" id="UP000276133">
    <property type="component" value="Unassembled WGS sequence"/>
</dbReference>
<reference evidence="1 2" key="1">
    <citation type="journal article" date="2018" name="Sci. Rep.">
        <title>Genomic signatures of local adaptation to the degree of environmental predictability in rotifers.</title>
        <authorList>
            <person name="Franch-Gras L."/>
            <person name="Hahn C."/>
            <person name="Garcia-Roger E.M."/>
            <person name="Carmona M.J."/>
            <person name="Serra M."/>
            <person name="Gomez A."/>
        </authorList>
    </citation>
    <scope>NUCLEOTIDE SEQUENCE [LARGE SCALE GENOMIC DNA]</scope>
    <source>
        <strain evidence="1">HYR1</strain>
    </source>
</reference>
<name>A0A3M7PXN8_BRAPC</name>
<proteinExistence type="predicted"/>
<evidence type="ECO:0000313" key="1">
    <source>
        <dbReference type="EMBL" id="RNA03850.1"/>
    </source>
</evidence>
<organism evidence="1 2">
    <name type="scientific">Brachionus plicatilis</name>
    <name type="common">Marine rotifer</name>
    <name type="synonym">Brachionus muelleri</name>
    <dbReference type="NCBI Taxonomy" id="10195"/>
    <lineage>
        <taxon>Eukaryota</taxon>
        <taxon>Metazoa</taxon>
        <taxon>Spiralia</taxon>
        <taxon>Gnathifera</taxon>
        <taxon>Rotifera</taxon>
        <taxon>Eurotatoria</taxon>
        <taxon>Monogononta</taxon>
        <taxon>Pseudotrocha</taxon>
        <taxon>Ploima</taxon>
        <taxon>Brachionidae</taxon>
        <taxon>Brachionus</taxon>
    </lineage>
</organism>
<keyword evidence="2" id="KW-1185">Reference proteome</keyword>
<dbReference type="EMBL" id="REGN01008324">
    <property type="protein sequence ID" value="RNA03850.1"/>
    <property type="molecule type" value="Genomic_DNA"/>
</dbReference>
<comment type="caution">
    <text evidence="1">The sequence shown here is derived from an EMBL/GenBank/DDBJ whole genome shotgun (WGS) entry which is preliminary data.</text>
</comment>
<dbReference type="AlphaFoldDB" id="A0A3M7PXN8"/>